<comment type="caution">
    <text evidence="1">The sequence shown here is derived from an EMBL/GenBank/DDBJ whole genome shotgun (WGS) entry which is preliminary data.</text>
</comment>
<evidence type="ECO:0000313" key="1">
    <source>
        <dbReference type="EMBL" id="KAA6370891.1"/>
    </source>
</evidence>
<protein>
    <submittedName>
        <fullName evidence="1">Uncharacterized protein</fullName>
    </submittedName>
</protein>
<accession>A0A5J4ULB2</accession>
<dbReference type="AlphaFoldDB" id="A0A5J4ULB2"/>
<organism evidence="1 2">
    <name type="scientific">Streblomastix strix</name>
    <dbReference type="NCBI Taxonomy" id="222440"/>
    <lineage>
        <taxon>Eukaryota</taxon>
        <taxon>Metamonada</taxon>
        <taxon>Preaxostyla</taxon>
        <taxon>Oxymonadida</taxon>
        <taxon>Streblomastigidae</taxon>
        <taxon>Streblomastix</taxon>
    </lineage>
</organism>
<reference evidence="1 2" key="1">
    <citation type="submission" date="2019-03" db="EMBL/GenBank/DDBJ databases">
        <title>Single cell metagenomics reveals metabolic interactions within the superorganism composed of flagellate Streblomastix strix and complex community of Bacteroidetes bacteria on its surface.</title>
        <authorList>
            <person name="Treitli S.C."/>
            <person name="Kolisko M."/>
            <person name="Husnik F."/>
            <person name="Keeling P."/>
            <person name="Hampl V."/>
        </authorList>
    </citation>
    <scope>NUCLEOTIDE SEQUENCE [LARGE SCALE GENOMIC DNA]</scope>
    <source>
        <strain evidence="1">ST1C</strain>
    </source>
</reference>
<name>A0A5J4ULB2_9EUKA</name>
<dbReference type="Proteomes" id="UP000324800">
    <property type="component" value="Unassembled WGS sequence"/>
</dbReference>
<dbReference type="EMBL" id="SNRW01014963">
    <property type="protein sequence ID" value="KAA6370891.1"/>
    <property type="molecule type" value="Genomic_DNA"/>
</dbReference>
<sequence length="113" mass="12866">MDFVLHQLSLRDLKGIIIHQVRAQAQHLQTLDCRATHVQIGQDSLEIKQHGDLYYIAQPSLVDYIEDQLELEGAVEECNSHSFQSVLDSGDIRNIANDTQYAIINTRKDPTNH</sequence>
<evidence type="ECO:0000313" key="2">
    <source>
        <dbReference type="Proteomes" id="UP000324800"/>
    </source>
</evidence>
<proteinExistence type="predicted"/>
<gene>
    <name evidence="1" type="ORF">EZS28_033582</name>
</gene>